<dbReference type="EMBL" id="CM042020">
    <property type="protein sequence ID" value="KAI3820886.1"/>
    <property type="molecule type" value="Genomic_DNA"/>
</dbReference>
<reference evidence="2" key="1">
    <citation type="journal article" date="2022" name="Mol. Ecol. Resour.">
        <title>The genomes of chicory, endive, great burdock and yacon provide insights into Asteraceae palaeo-polyploidization history and plant inulin production.</title>
        <authorList>
            <person name="Fan W."/>
            <person name="Wang S."/>
            <person name="Wang H."/>
            <person name="Wang A."/>
            <person name="Jiang F."/>
            <person name="Liu H."/>
            <person name="Zhao H."/>
            <person name="Xu D."/>
            <person name="Zhang Y."/>
        </authorList>
    </citation>
    <scope>NUCLEOTIDE SEQUENCE [LARGE SCALE GENOMIC DNA]</scope>
    <source>
        <strain evidence="2">cv. Yunnan</strain>
    </source>
</reference>
<sequence>MKQKVKMINNTCDQEGNINLQNLSAPNPTSRPYPCFKNPRIPRIWRDYGAKDRHTKVWTIKGLKDRRIRLSTSAALQLYRLQDQLGLSQPSKVIDWLLDVTKDDIGKLPPLQMALEDFNIPFHFPSTFVHQDFSSTQLSFSPFFNAPLYDHQRTKGKEVSVENRFSSCSCNDFQPSSNISLSRFSHHPDTYASQLPSSLASSYESQHLSSFSGTVTPSFCPQYSVHNHFQLLNSSSSHVSVPHNLIDTQSKVVFGSNIMTSKGSSESNGESK</sequence>
<keyword evidence="2" id="KW-1185">Reference proteome</keyword>
<dbReference type="Proteomes" id="UP001056120">
    <property type="component" value="Linkage Group LG03"/>
</dbReference>
<organism evidence="1 2">
    <name type="scientific">Smallanthus sonchifolius</name>
    <dbReference type="NCBI Taxonomy" id="185202"/>
    <lineage>
        <taxon>Eukaryota</taxon>
        <taxon>Viridiplantae</taxon>
        <taxon>Streptophyta</taxon>
        <taxon>Embryophyta</taxon>
        <taxon>Tracheophyta</taxon>
        <taxon>Spermatophyta</taxon>
        <taxon>Magnoliopsida</taxon>
        <taxon>eudicotyledons</taxon>
        <taxon>Gunneridae</taxon>
        <taxon>Pentapetalae</taxon>
        <taxon>asterids</taxon>
        <taxon>campanulids</taxon>
        <taxon>Asterales</taxon>
        <taxon>Asteraceae</taxon>
        <taxon>Asteroideae</taxon>
        <taxon>Heliantheae alliance</taxon>
        <taxon>Millerieae</taxon>
        <taxon>Smallanthus</taxon>
    </lineage>
</organism>
<comment type="caution">
    <text evidence="1">The sequence shown here is derived from an EMBL/GenBank/DDBJ whole genome shotgun (WGS) entry which is preliminary data.</text>
</comment>
<accession>A0ACB9JMD4</accession>
<protein>
    <submittedName>
        <fullName evidence="1">Uncharacterized protein</fullName>
    </submittedName>
</protein>
<gene>
    <name evidence="1" type="ORF">L1987_08437</name>
</gene>
<evidence type="ECO:0000313" key="2">
    <source>
        <dbReference type="Proteomes" id="UP001056120"/>
    </source>
</evidence>
<proteinExistence type="predicted"/>
<evidence type="ECO:0000313" key="1">
    <source>
        <dbReference type="EMBL" id="KAI3820886.1"/>
    </source>
</evidence>
<name>A0ACB9JMD4_9ASTR</name>
<reference evidence="1 2" key="2">
    <citation type="journal article" date="2022" name="Mol. Ecol. Resour.">
        <title>The genomes of chicory, endive, great burdock and yacon provide insights into Asteraceae paleo-polyploidization history and plant inulin production.</title>
        <authorList>
            <person name="Fan W."/>
            <person name="Wang S."/>
            <person name="Wang H."/>
            <person name="Wang A."/>
            <person name="Jiang F."/>
            <person name="Liu H."/>
            <person name="Zhao H."/>
            <person name="Xu D."/>
            <person name="Zhang Y."/>
        </authorList>
    </citation>
    <scope>NUCLEOTIDE SEQUENCE [LARGE SCALE GENOMIC DNA]</scope>
    <source>
        <strain evidence="2">cv. Yunnan</strain>
        <tissue evidence="1">Leaves</tissue>
    </source>
</reference>